<evidence type="ECO:0000256" key="1">
    <source>
        <dbReference type="SAM" id="Phobius"/>
    </source>
</evidence>
<evidence type="ECO:0000313" key="3">
    <source>
        <dbReference type="Proteomes" id="UP001549106"/>
    </source>
</evidence>
<name>A0ABV2M719_9FIRM</name>
<dbReference type="EMBL" id="JBEPMJ010000042">
    <property type="protein sequence ID" value="MET3752251.1"/>
    <property type="molecule type" value="Genomic_DNA"/>
</dbReference>
<keyword evidence="1" id="KW-0812">Transmembrane</keyword>
<keyword evidence="1" id="KW-1133">Transmembrane helix</keyword>
<reference evidence="2 3" key="1">
    <citation type="submission" date="2024-06" db="EMBL/GenBank/DDBJ databases">
        <title>Genomic Encyclopedia of Type Strains, Phase IV (KMG-IV): sequencing the most valuable type-strain genomes for metagenomic binning, comparative biology and taxonomic classification.</title>
        <authorList>
            <person name="Goeker M."/>
        </authorList>
    </citation>
    <scope>NUCLEOTIDE SEQUENCE [LARGE SCALE GENOMIC DNA]</scope>
    <source>
        <strain evidence="2 3">DSM 29492</strain>
    </source>
</reference>
<dbReference type="RefSeq" id="WP_257465594.1">
    <property type="nucleotide sequence ID" value="NZ_JANJZT010000041.1"/>
</dbReference>
<feature type="transmembrane region" description="Helical" evidence="1">
    <location>
        <begin position="145"/>
        <end position="169"/>
    </location>
</feature>
<keyword evidence="3" id="KW-1185">Reference proteome</keyword>
<keyword evidence="1" id="KW-0472">Membrane</keyword>
<protein>
    <submittedName>
        <fullName evidence="2">ABC-2 type transport system permease protein/bacitracin transport system permease protein</fullName>
    </submittedName>
</protein>
<feature type="transmembrane region" description="Helical" evidence="1">
    <location>
        <begin position="241"/>
        <end position="262"/>
    </location>
</feature>
<accession>A0ABV2M719</accession>
<sequence length="267" mass="30564">MLNLIAGEFAKLKRKKIVPFIILLSLLFPLIVVYTSKMEMGNDTSVEFLKGRFDLSYTMMLGYGLVFLEPCLLGILASILFFMERDNDTFKNLCVIPVTTSRLIAAKLFVVLIYGLFYTLCNTVFMIFFTWVLKAGIIYDVGFKLVFSLVFGIGITIATLPVIVFIIYFNKSYLISTLLSFFYAILNWSVLSLVEVNLSLVKVINLFPTLCVMNWSSKKMMGRLADRYLSEAAYLLFPSDIWAFAVLGITLVFSILLMLHFYKKWTR</sequence>
<feature type="transmembrane region" description="Helical" evidence="1">
    <location>
        <begin position="181"/>
        <end position="200"/>
    </location>
</feature>
<dbReference type="Proteomes" id="UP001549106">
    <property type="component" value="Unassembled WGS sequence"/>
</dbReference>
<feature type="transmembrane region" description="Helical" evidence="1">
    <location>
        <begin position="55"/>
        <end position="83"/>
    </location>
</feature>
<feature type="transmembrane region" description="Helical" evidence="1">
    <location>
        <begin position="17"/>
        <end position="35"/>
    </location>
</feature>
<organism evidence="2 3">
    <name type="scientific">Blautia caecimuris</name>
    <dbReference type="NCBI Taxonomy" id="1796615"/>
    <lineage>
        <taxon>Bacteria</taxon>
        <taxon>Bacillati</taxon>
        <taxon>Bacillota</taxon>
        <taxon>Clostridia</taxon>
        <taxon>Lachnospirales</taxon>
        <taxon>Lachnospiraceae</taxon>
        <taxon>Blautia</taxon>
    </lineage>
</organism>
<gene>
    <name evidence="2" type="ORF">ABID24_003521</name>
</gene>
<comment type="caution">
    <text evidence="2">The sequence shown here is derived from an EMBL/GenBank/DDBJ whole genome shotgun (WGS) entry which is preliminary data.</text>
</comment>
<proteinExistence type="predicted"/>
<dbReference type="Pfam" id="PF12730">
    <property type="entry name" value="ABC2_membrane_4"/>
    <property type="match status" value="1"/>
</dbReference>
<feature type="transmembrane region" description="Helical" evidence="1">
    <location>
        <begin position="104"/>
        <end position="133"/>
    </location>
</feature>
<evidence type="ECO:0000313" key="2">
    <source>
        <dbReference type="EMBL" id="MET3752251.1"/>
    </source>
</evidence>